<comment type="caution">
    <text evidence="1">The sequence shown here is derived from an EMBL/GenBank/DDBJ whole genome shotgun (WGS) entry which is preliminary data.</text>
</comment>
<reference evidence="1 2" key="1">
    <citation type="submission" date="2020-08" db="EMBL/GenBank/DDBJ databases">
        <title>Genomic Encyclopedia of Type Strains, Phase IV (KMG-IV): sequencing the most valuable type-strain genomes for metagenomic binning, comparative biology and taxonomic classification.</title>
        <authorList>
            <person name="Goeker M."/>
        </authorList>
    </citation>
    <scope>NUCLEOTIDE SEQUENCE [LARGE SCALE GENOMIC DNA]</scope>
    <source>
        <strain evidence="1 2">DSM 27939</strain>
    </source>
</reference>
<gene>
    <name evidence="1" type="ORF">HNQ08_002796</name>
</gene>
<dbReference type="RefSeq" id="WP_229790022.1">
    <property type="nucleotide sequence ID" value="NZ_JACHFL010000006.1"/>
</dbReference>
<keyword evidence="1" id="KW-0378">Hydrolase</keyword>
<dbReference type="AlphaFoldDB" id="A0A7W8NFH0"/>
<dbReference type="GO" id="GO:0004527">
    <property type="term" value="F:exonuclease activity"/>
    <property type="evidence" value="ECO:0007669"/>
    <property type="project" value="UniProtKB-KW"/>
</dbReference>
<keyword evidence="1" id="KW-0540">Nuclease</keyword>
<dbReference type="Proteomes" id="UP000552709">
    <property type="component" value="Unassembled WGS sequence"/>
</dbReference>
<evidence type="ECO:0000313" key="1">
    <source>
        <dbReference type="EMBL" id="MBB5363690.1"/>
    </source>
</evidence>
<organism evidence="1 2">
    <name type="scientific">Deinococcus humi</name>
    <dbReference type="NCBI Taxonomy" id="662880"/>
    <lineage>
        <taxon>Bacteria</taxon>
        <taxon>Thermotogati</taxon>
        <taxon>Deinococcota</taxon>
        <taxon>Deinococci</taxon>
        <taxon>Deinococcales</taxon>
        <taxon>Deinococcaceae</taxon>
        <taxon>Deinococcus</taxon>
    </lineage>
</organism>
<sequence>MRLASWGDYDRNKFIIECAEGQIAHPFGPAHTNAKQASNDVQGLRKQPGMEAALRIGRPKLEGRHHRGVDDAANIARLISLMPVQISRGDH</sequence>
<dbReference type="InterPro" id="IPR036397">
    <property type="entry name" value="RNaseH_sf"/>
</dbReference>
<evidence type="ECO:0000313" key="2">
    <source>
        <dbReference type="Proteomes" id="UP000552709"/>
    </source>
</evidence>
<name>A0A7W8NFH0_9DEIO</name>
<protein>
    <submittedName>
        <fullName evidence="1">Inhibitor of KinA sporulation pathway (Predicted exonuclease)</fullName>
    </submittedName>
</protein>
<accession>A0A7W8NFH0</accession>
<dbReference type="EMBL" id="JACHFL010000006">
    <property type="protein sequence ID" value="MBB5363690.1"/>
    <property type="molecule type" value="Genomic_DNA"/>
</dbReference>
<dbReference type="Gene3D" id="3.30.420.10">
    <property type="entry name" value="Ribonuclease H-like superfamily/Ribonuclease H"/>
    <property type="match status" value="1"/>
</dbReference>
<dbReference type="GO" id="GO:0003676">
    <property type="term" value="F:nucleic acid binding"/>
    <property type="evidence" value="ECO:0007669"/>
    <property type="project" value="InterPro"/>
</dbReference>
<keyword evidence="1" id="KW-0269">Exonuclease</keyword>
<keyword evidence="2" id="KW-1185">Reference proteome</keyword>
<proteinExistence type="predicted"/>